<feature type="compositionally biased region" description="Low complexity" evidence="4">
    <location>
        <begin position="161"/>
        <end position="184"/>
    </location>
</feature>
<comment type="caution">
    <text evidence="6">The sequence shown here is derived from an EMBL/GenBank/DDBJ whole genome shotgun (WGS) entry which is preliminary data.</text>
</comment>
<dbReference type="PANTHER" id="PTHR24346">
    <property type="entry name" value="MAP/MICROTUBULE AFFINITY-REGULATING KINASE"/>
    <property type="match status" value="1"/>
</dbReference>
<keyword evidence="2 3" id="KW-0067">ATP-binding</keyword>
<keyword evidence="6" id="KW-0418">Kinase</keyword>
<evidence type="ECO:0000313" key="6">
    <source>
        <dbReference type="EMBL" id="KAF7721745.1"/>
    </source>
</evidence>
<dbReference type="GO" id="GO:0000226">
    <property type="term" value="P:microtubule cytoskeleton organization"/>
    <property type="evidence" value="ECO:0007669"/>
    <property type="project" value="TreeGrafter"/>
</dbReference>
<dbReference type="Gene3D" id="1.10.510.10">
    <property type="entry name" value="Transferase(Phosphotransferase) domain 1"/>
    <property type="match status" value="1"/>
</dbReference>
<evidence type="ECO:0000256" key="1">
    <source>
        <dbReference type="ARBA" id="ARBA00022741"/>
    </source>
</evidence>
<dbReference type="InterPro" id="IPR008271">
    <property type="entry name" value="Ser/Thr_kinase_AS"/>
</dbReference>
<dbReference type="GO" id="GO:0005737">
    <property type="term" value="C:cytoplasm"/>
    <property type="evidence" value="ECO:0007669"/>
    <property type="project" value="TreeGrafter"/>
</dbReference>
<dbReference type="AlphaFoldDB" id="A0A8H7BKH3"/>
<protein>
    <submittedName>
        <fullName evidence="6">Serine/threonine-protein kinase par-1</fullName>
    </submittedName>
</protein>
<dbReference type="SUPFAM" id="SSF56112">
    <property type="entry name" value="Protein kinase-like (PK-like)"/>
    <property type="match status" value="1"/>
</dbReference>
<feature type="compositionally biased region" description="Basic and acidic residues" evidence="4">
    <location>
        <begin position="87"/>
        <end position="112"/>
    </location>
</feature>
<dbReference type="PROSITE" id="PS00107">
    <property type="entry name" value="PROTEIN_KINASE_ATP"/>
    <property type="match status" value="1"/>
</dbReference>
<keyword evidence="7" id="KW-1185">Reference proteome</keyword>
<dbReference type="PANTHER" id="PTHR24346:SF76">
    <property type="entry name" value="NON-SPECIFIC SERINE_THREONINE PROTEIN KINASE"/>
    <property type="match status" value="1"/>
</dbReference>
<dbReference type="GO" id="GO:0035556">
    <property type="term" value="P:intracellular signal transduction"/>
    <property type="evidence" value="ECO:0007669"/>
    <property type="project" value="TreeGrafter"/>
</dbReference>
<dbReference type="InterPro" id="IPR017441">
    <property type="entry name" value="Protein_kinase_ATP_BS"/>
</dbReference>
<evidence type="ECO:0000313" key="7">
    <source>
        <dbReference type="Proteomes" id="UP000605846"/>
    </source>
</evidence>
<feature type="compositionally biased region" description="Acidic residues" evidence="4">
    <location>
        <begin position="420"/>
        <end position="430"/>
    </location>
</feature>
<dbReference type="FunFam" id="1.10.510.10:FF:000571">
    <property type="entry name" value="Maternal embryonic leucine zipper kinase"/>
    <property type="match status" value="1"/>
</dbReference>
<organism evidence="6 7">
    <name type="scientific">Apophysomyces ossiformis</name>
    <dbReference type="NCBI Taxonomy" id="679940"/>
    <lineage>
        <taxon>Eukaryota</taxon>
        <taxon>Fungi</taxon>
        <taxon>Fungi incertae sedis</taxon>
        <taxon>Mucoromycota</taxon>
        <taxon>Mucoromycotina</taxon>
        <taxon>Mucoromycetes</taxon>
        <taxon>Mucorales</taxon>
        <taxon>Mucorineae</taxon>
        <taxon>Mucoraceae</taxon>
        <taxon>Apophysomyces</taxon>
    </lineage>
</organism>
<accession>A0A8H7BKH3</accession>
<keyword evidence="6" id="KW-0808">Transferase</keyword>
<feature type="compositionally biased region" description="Low complexity" evidence="4">
    <location>
        <begin position="120"/>
        <end position="148"/>
    </location>
</feature>
<feature type="domain" description="Protein kinase" evidence="5">
    <location>
        <begin position="255"/>
        <end position="529"/>
    </location>
</feature>
<evidence type="ECO:0000256" key="3">
    <source>
        <dbReference type="PROSITE-ProRule" id="PRU10141"/>
    </source>
</evidence>
<dbReference type="InterPro" id="IPR000719">
    <property type="entry name" value="Prot_kinase_dom"/>
</dbReference>
<name>A0A8H7BKH3_9FUNG</name>
<dbReference type="InterPro" id="IPR011009">
    <property type="entry name" value="Kinase-like_dom_sf"/>
</dbReference>
<dbReference type="PROSITE" id="PS50011">
    <property type="entry name" value="PROTEIN_KINASE_DOM"/>
    <property type="match status" value="1"/>
</dbReference>
<proteinExistence type="predicted"/>
<reference evidence="6" key="1">
    <citation type="submission" date="2020-01" db="EMBL/GenBank/DDBJ databases">
        <title>Genome Sequencing of Three Apophysomyces-Like Fungal Strains Confirms a Novel Fungal Genus in the Mucoromycota with divergent Burkholderia-like Endosymbiotic Bacteria.</title>
        <authorList>
            <person name="Stajich J.E."/>
            <person name="Macias A.M."/>
            <person name="Carter-House D."/>
            <person name="Lovett B."/>
            <person name="Kasson L.R."/>
            <person name="Berry K."/>
            <person name="Grigoriev I."/>
            <person name="Chang Y."/>
            <person name="Spatafora J."/>
            <person name="Kasson M.T."/>
        </authorList>
    </citation>
    <scope>NUCLEOTIDE SEQUENCE</scope>
    <source>
        <strain evidence="6">NRRL A-21654</strain>
    </source>
</reference>
<dbReference type="OrthoDB" id="4062651at2759"/>
<dbReference type="Proteomes" id="UP000605846">
    <property type="component" value="Unassembled WGS sequence"/>
</dbReference>
<dbReference type="GO" id="GO:0004674">
    <property type="term" value="F:protein serine/threonine kinase activity"/>
    <property type="evidence" value="ECO:0007669"/>
    <property type="project" value="TreeGrafter"/>
</dbReference>
<gene>
    <name evidence="6" type="primary">PAR-1</name>
    <name evidence="6" type="ORF">EC973_004162</name>
</gene>
<sequence>MYSFAHKNTDKETDSRFTSYLNFIRPSKLDEDTKSKHCDTVHPTDPLGLSYTTTTAAPTDHDGFYSDIFRRLHFPHLRSTSTNTSAVKKEEKEEKREKKQQEEKRHEEEEQSHATVAPIMTRANTMPTRTTTTTTTTTTTSNAMNASRETYAHPYSRRPSHLPSLSTTPSPSSSASSTPTSPLLNGVLPPIGIPRRDVPHNKCQLTRRRSSVTSPIHVKSWSHMKSPAASFLASFASPPVQEPVDEEDGDEIDDYVLDKVIGYGGFSVVRQGYCISDGRKVAVKVIKKNMMDEMDHQRVERELDIWKSLDHPHVVRIHKVLETDYAMYVVGDYCSRGNLLDYVAQNKKALSEAEAKRLFRELCEGVQYLHEHCKVCHKDLKLENILLDDDLHVKICDFGLAVYQEPGGHHTAHRPHGFCSDEEEEDEEVQEPAGGSLAYAAPEQVKSVTPLTCPKTDVWSLGVILYTLVAGHLPFMDGYELRLQQKILSGEFEIKDHFSDALQDLLKHCLDLNPASRYSVTEILKSPWLSSS</sequence>
<evidence type="ECO:0000256" key="2">
    <source>
        <dbReference type="ARBA" id="ARBA00022840"/>
    </source>
</evidence>
<dbReference type="GO" id="GO:0005524">
    <property type="term" value="F:ATP binding"/>
    <property type="evidence" value="ECO:0007669"/>
    <property type="project" value="UniProtKB-UniRule"/>
</dbReference>
<dbReference type="PROSITE" id="PS00108">
    <property type="entry name" value="PROTEIN_KINASE_ST"/>
    <property type="match status" value="1"/>
</dbReference>
<feature type="binding site" evidence="3">
    <location>
        <position position="288"/>
    </location>
    <ligand>
        <name>ATP</name>
        <dbReference type="ChEBI" id="CHEBI:30616"/>
    </ligand>
</feature>
<dbReference type="Pfam" id="PF00069">
    <property type="entry name" value="Pkinase"/>
    <property type="match status" value="1"/>
</dbReference>
<dbReference type="EMBL" id="JABAYA010000238">
    <property type="protein sequence ID" value="KAF7721745.1"/>
    <property type="molecule type" value="Genomic_DNA"/>
</dbReference>
<keyword evidence="1 3" id="KW-0547">Nucleotide-binding</keyword>
<evidence type="ECO:0000259" key="5">
    <source>
        <dbReference type="PROSITE" id="PS50011"/>
    </source>
</evidence>
<dbReference type="CDD" id="cd14003">
    <property type="entry name" value="STKc_AMPK-like"/>
    <property type="match status" value="1"/>
</dbReference>
<feature type="region of interest" description="Disordered" evidence="4">
    <location>
        <begin position="79"/>
        <end position="197"/>
    </location>
</feature>
<evidence type="ECO:0000256" key="4">
    <source>
        <dbReference type="SAM" id="MobiDB-lite"/>
    </source>
</evidence>
<feature type="region of interest" description="Disordered" evidence="4">
    <location>
        <begin position="408"/>
        <end position="430"/>
    </location>
</feature>
<dbReference type="SMART" id="SM00220">
    <property type="entry name" value="S_TKc"/>
    <property type="match status" value="1"/>
</dbReference>